<protein>
    <submittedName>
        <fullName evidence="1">2'-5' RNA ligase</fullName>
    </submittedName>
</protein>
<dbReference type="RefSeq" id="WP_076586636.1">
    <property type="nucleotide sequence ID" value="NZ_FTLW01000003.1"/>
</dbReference>
<evidence type="ECO:0000313" key="2">
    <source>
        <dbReference type="Proteomes" id="UP000241788"/>
    </source>
</evidence>
<keyword evidence="2" id="KW-1185">Reference proteome</keyword>
<gene>
    <name evidence="1" type="ORF">SAMN05421546_1360</name>
</gene>
<evidence type="ECO:0000313" key="1">
    <source>
        <dbReference type="EMBL" id="SIQ52110.1"/>
    </source>
</evidence>
<dbReference type="Gene3D" id="3.90.1140.10">
    <property type="entry name" value="Cyclic phosphodiesterase"/>
    <property type="match status" value="1"/>
</dbReference>
<name>A0A1N6TFD7_9GAMM</name>
<dbReference type="STRING" id="1604334.SAMN05421546_1360"/>
<dbReference type="SUPFAM" id="SSF55144">
    <property type="entry name" value="LigT-like"/>
    <property type="match status" value="1"/>
</dbReference>
<dbReference type="InterPro" id="IPR009097">
    <property type="entry name" value="Cyclic_Pdiesterase"/>
</dbReference>
<accession>A0A1N6TFD7</accession>
<organism evidence="1 2">
    <name type="scientific">Solilutibacter tolerans</name>
    <dbReference type="NCBI Taxonomy" id="1604334"/>
    <lineage>
        <taxon>Bacteria</taxon>
        <taxon>Pseudomonadati</taxon>
        <taxon>Pseudomonadota</taxon>
        <taxon>Gammaproteobacteria</taxon>
        <taxon>Lysobacterales</taxon>
        <taxon>Lysobacteraceae</taxon>
        <taxon>Solilutibacter</taxon>
    </lineage>
</organism>
<sequence>MSTTPRYFFGALPGLYESERWLTRLAAAGVASKLGRRMFAMENWHQTLSGRHFDADEATIAGLLEAGSRITAHAVTLRFNRVIWTQGEPERRNHCTLFTHGRPVEFDALLSAVQVALKDVGLDDSEGHRPHITLSYDAGELHPTVQLIPIEWTIDEILLLKGHGSPYRYDVIGRWPLLPPASPQHQNDLFALG</sequence>
<keyword evidence="1" id="KW-0436">Ligase</keyword>
<dbReference type="Proteomes" id="UP000241788">
    <property type="component" value="Unassembled WGS sequence"/>
</dbReference>
<dbReference type="EMBL" id="FTLW01000003">
    <property type="protein sequence ID" value="SIQ52110.1"/>
    <property type="molecule type" value="Genomic_DNA"/>
</dbReference>
<dbReference type="GO" id="GO:0016874">
    <property type="term" value="F:ligase activity"/>
    <property type="evidence" value="ECO:0007669"/>
    <property type="project" value="UniProtKB-KW"/>
</dbReference>
<proteinExistence type="predicted"/>
<reference evidence="2" key="1">
    <citation type="submission" date="2017-01" db="EMBL/GenBank/DDBJ databases">
        <authorList>
            <person name="Varghese N."/>
            <person name="Submissions S."/>
        </authorList>
    </citation>
    <scope>NUCLEOTIDE SEQUENCE [LARGE SCALE GENOMIC DNA]</scope>
    <source>
        <strain evidence="2">UM1</strain>
    </source>
</reference>
<dbReference type="OrthoDB" id="6007484at2"/>
<dbReference type="AlphaFoldDB" id="A0A1N6TFD7"/>